<dbReference type="EMBL" id="ADLK01000058">
    <property type="protein sequence ID" value="KMW10865.1"/>
    <property type="molecule type" value="Genomic_DNA"/>
</dbReference>
<dbReference type="GeneID" id="93166855"/>
<evidence type="ECO:0000313" key="5">
    <source>
        <dbReference type="EMBL" id="KMW10865.1"/>
    </source>
</evidence>
<feature type="domain" description="HTH gntR-type" evidence="4">
    <location>
        <begin position="5"/>
        <end position="73"/>
    </location>
</feature>
<dbReference type="SMART" id="SM00345">
    <property type="entry name" value="HTH_GNTR"/>
    <property type="match status" value="2"/>
</dbReference>
<dbReference type="InterPro" id="IPR050679">
    <property type="entry name" value="Bact_HTH_transcr_reg"/>
</dbReference>
<keyword evidence="2" id="KW-0238">DNA-binding</keyword>
<dbReference type="GO" id="GO:0003700">
    <property type="term" value="F:DNA-binding transcription factor activity"/>
    <property type="evidence" value="ECO:0007669"/>
    <property type="project" value="InterPro"/>
</dbReference>
<sequence>MGKRDELNELIYEYYESRILFGIYKYGEQLKSVPQICTLFRVARNTVQIAFSRLEENGYIKTEKRKVARVVYQGSEELFRENVVTYFALRREGIQDVQFNGNLVFSSIWEKGIQNLKQDLQKNPGGTKTAGQAASEPIRLYVDVLNTFHNELLLGLFWQNMRYISYFYPPRNDRKANYAVEDLLSAENANRLKEETDAYYYNIYLGIMEFIDLNRETYHLEHETQIPFIWTIYRKRPQVRYTLASTIIREILWDVYPVGSYLPSLPKMAERYHVSLITVRRTLDVLNSLGVTRTYMGIGTKVCLESVDIDIMGRPEIRENLRLHGEAMQILALTVRNVTHYTLESVKRERSKELLQTIRMLHDKNNSILCIDVLLNFISSECPSASLREIYGKLRELVAWGYIFSAVLMAAGQMEANSDDLICRMEDALQTDNSEVFAGLWQLFVEERLNSFYKKFPLWNAQGDRFSP</sequence>
<evidence type="ECO:0000256" key="3">
    <source>
        <dbReference type="ARBA" id="ARBA00023163"/>
    </source>
</evidence>
<dbReference type="PANTHER" id="PTHR44846">
    <property type="entry name" value="MANNOSYL-D-GLYCERATE TRANSPORT/METABOLISM SYSTEM REPRESSOR MNGR-RELATED"/>
    <property type="match status" value="1"/>
</dbReference>
<dbReference type="PANTHER" id="PTHR44846:SF1">
    <property type="entry name" value="MANNOSYL-D-GLYCERATE TRANSPORT_METABOLISM SYSTEM REPRESSOR MNGR-RELATED"/>
    <property type="match status" value="1"/>
</dbReference>
<proteinExistence type="predicted"/>
<accession>A0A0J9E5L3</accession>
<evidence type="ECO:0000313" key="6">
    <source>
        <dbReference type="Proteomes" id="UP000037392"/>
    </source>
</evidence>
<evidence type="ECO:0000256" key="2">
    <source>
        <dbReference type="ARBA" id="ARBA00023125"/>
    </source>
</evidence>
<dbReference type="OrthoDB" id="1654819at2"/>
<organism evidence="5 6">
    <name type="scientific">[Clostridium] citroniae WAL-19142</name>
    <dbReference type="NCBI Taxonomy" id="742734"/>
    <lineage>
        <taxon>Bacteria</taxon>
        <taxon>Bacillati</taxon>
        <taxon>Bacillota</taxon>
        <taxon>Clostridia</taxon>
        <taxon>Lachnospirales</taxon>
        <taxon>Lachnospiraceae</taxon>
        <taxon>Enterocloster</taxon>
    </lineage>
</organism>
<keyword evidence="1" id="KW-0805">Transcription regulation</keyword>
<dbReference type="InterPro" id="IPR036388">
    <property type="entry name" value="WH-like_DNA-bd_sf"/>
</dbReference>
<evidence type="ECO:0000259" key="4">
    <source>
        <dbReference type="PROSITE" id="PS50949"/>
    </source>
</evidence>
<dbReference type="InterPro" id="IPR036390">
    <property type="entry name" value="WH_DNA-bd_sf"/>
</dbReference>
<reference evidence="5 6" key="1">
    <citation type="submission" date="2011-04" db="EMBL/GenBank/DDBJ databases">
        <title>The Genome Sequence of Clostridium citroniae WAL-19142.</title>
        <authorList>
            <consortium name="The Broad Institute Genome Sequencing Platform"/>
            <person name="Earl A."/>
            <person name="Ward D."/>
            <person name="Feldgarden M."/>
            <person name="Gevers D."/>
            <person name="Warren Y.A."/>
            <person name="Tyrrell K.L."/>
            <person name="Citron D.M."/>
            <person name="Goldstein E.J."/>
            <person name="Daigneault M."/>
            <person name="Allen-Vercoe E."/>
            <person name="Young S.K."/>
            <person name="Zeng Q."/>
            <person name="Gargeya S."/>
            <person name="Fitzgerald M."/>
            <person name="Haas B."/>
            <person name="Abouelleil A."/>
            <person name="Alvarado L."/>
            <person name="Arachchi H.M."/>
            <person name="Berlin A."/>
            <person name="Brown A."/>
            <person name="Chapman S.B."/>
            <person name="Chen Z."/>
            <person name="Dunbar C."/>
            <person name="Freedman E."/>
            <person name="Gearin G."/>
            <person name="Gellesch M."/>
            <person name="Goldberg J."/>
            <person name="Griggs A."/>
            <person name="Gujja S."/>
            <person name="Heilman E.R."/>
            <person name="Heiman D."/>
            <person name="Howarth C."/>
            <person name="Larson L."/>
            <person name="Lui A."/>
            <person name="MacDonald P.J."/>
            <person name="Mehta T."/>
            <person name="Montmayeur A."/>
            <person name="Murphy C."/>
            <person name="Neiman D."/>
            <person name="Pearson M."/>
            <person name="Priest M."/>
            <person name="Roberts A."/>
            <person name="Saif S."/>
            <person name="Shea T."/>
            <person name="Shenoy N."/>
            <person name="Sisk P."/>
            <person name="Stolte C."/>
            <person name="Sykes S."/>
            <person name="White J."/>
            <person name="Yandava C."/>
            <person name="Wortman J."/>
            <person name="Nusbaum C."/>
            <person name="Birren B."/>
        </authorList>
    </citation>
    <scope>NUCLEOTIDE SEQUENCE [LARGE SCALE GENOMIC DNA]</scope>
    <source>
        <strain evidence="5 6">WAL-19142</strain>
    </source>
</reference>
<dbReference type="GO" id="GO:0045892">
    <property type="term" value="P:negative regulation of DNA-templated transcription"/>
    <property type="evidence" value="ECO:0007669"/>
    <property type="project" value="TreeGrafter"/>
</dbReference>
<keyword evidence="3" id="KW-0804">Transcription</keyword>
<dbReference type="InterPro" id="IPR000524">
    <property type="entry name" value="Tscrpt_reg_HTH_GntR"/>
</dbReference>
<dbReference type="AlphaFoldDB" id="A0A0J9E5L3"/>
<dbReference type="PATRIC" id="fig|742734.4.peg.5888"/>
<name>A0A0J9E5L3_9FIRM</name>
<dbReference type="GO" id="GO:0003677">
    <property type="term" value="F:DNA binding"/>
    <property type="evidence" value="ECO:0007669"/>
    <property type="project" value="UniProtKB-KW"/>
</dbReference>
<dbReference type="SUPFAM" id="SSF46785">
    <property type="entry name" value="Winged helix' DNA-binding domain"/>
    <property type="match status" value="2"/>
</dbReference>
<gene>
    <name evidence="5" type="ORF">HMPREF9470_05504</name>
</gene>
<dbReference type="Gene3D" id="1.10.10.10">
    <property type="entry name" value="Winged helix-like DNA-binding domain superfamily/Winged helix DNA-binding domain"/>
    <property type="match status" value="2"/>
</dbReference>
<dbReference type="Proteomes" id="UP000037392">
    <property type="component" value="Unassembled WGS sequence"/>
</dbReference>
<dbReference type="RefSeq" id="WP_048931255.1">
    <property type="nucleotide sequence ID" value="NZ_KQ235888.1"/>
</dbReference>
<feature type="domain" description="HTH gntR-type" evidence="4">
    <location>
        <begin position="237"/>
        <end position="305"/>
    </location>
</feature>
<dbReference type="PROSITE" id="PS50949">
    <property type="entry name" value="HTH_GNTR"/>
    <property type="match status" value="2"/>
</dbReference>
<evidence type="ECO:0000256" key="1">
    <source>
        <dbReference type="ARBA" id="ARBA00023015"/>
    </source>
</evidence>
<protein>
    <recommendedName>
        <fullName evidence="4">HTH gntR-type domain-containing protein</fullName>
    </recommendedName>
</protein>
<comment type="caution">
    <text evidence="5">The sequence shown here is derived from an EMBL/GenBank/DDBJ whole genome shotgun (WGS) entry which is preliminary data.</text>
</comment>